<gene>
    <name evidence="1" type="ORF">DCBHLPFO_00673</name>
</gene>
<evidence type="ECO:0000313" key="2">
    <source>
        <dbReference type="Proteomes" id="UP001162175"/>
    </source>
</evidence>
<dbReference type="Proteomes" id="UP001162175">
    <property type="component" value="Unassembled WGS sequence"/>
</dbReference>
<evidence type="ECO:0000313" key="1">
    <source>
        <dbReference type="EMBL" id="MDI3349938.1"/>
    </source>
</evidence>
<sequence length="84" mass="9990">MNLRTFRIGEYAVGGIIRVRINLESIFIQTLDYDTEEEVTRNSFPLNDESYWLISDRLHELTSSFYAERIMKFIEENAEIHSEI</sequence>
<accession>A0AA43QZJ4</accession>
<organism evidence="1 2">
    <name type="scientific">Mycoplasmopsis arginini</name>
    <name type="common">Mycoplasma arginini</name>
    <dbReference type="NCBI Taxonomy" id="2094"/>
    <lineage>
        <taxon>Bacteria</taxon>
        <taxon>Bacillati</taxon>
        <taxon>Mycoplasmatota</taxon>
        <taxon>Mycoplasmoidales</taxon>
        <taxon>Metamycoplasmataceae</taxon>
        <taxon>Mycoplasmopsis</taxon>
    </lineage>
</organism>
<dbReference type="EMBL" id="JAPFAR010000162">
    <property type="protein sequence ID" value="MDI3349938.1"/>
    <property type="molecule type" value="Genomic_DNA"/>
</dbReference>
<name>A0AA43QZJ4_MYCAR</name>
<reference evidence="1" key="1">
    <citation type="submission" date="2022-11" db="EMBL/GenBank/DDBJ databases">
        <title>Draft genome of Mycoplasma arginini isolated from fly.</title>
        <authorList>
            <person name="Severgnini M."/>
            <person name="Gioia G."/>
            <person name="Cremonesi P."/>
            <person name="Moroni P."/>
            <person name="Addis M.F."/>
            <person name="Castiglioni B."/>
        </authorList>
    </citation>
    <scope>NUCLEOTIDE SEQUENCE</scope>
    <source>
        <strain evidence="1">QMP CG1-1632</strain>
    </source>
</reference>
<protein>
    <submittedName>
        <fullName evidence="1">Uncharacterized protein</fullName>
    </submittedName>
</protein>
<dbReference type="AlphaFoldDB" id="A0AA43QZJ4"/>
<comment type="caution">
    <text evidence="1">The sequence shown here is derived from an EMBL/GenBank/DDBJ whole genome shotgun (WGS) entry which is preliminary data.</text>
</comment>
<proteinExistence type="predicted"/>